<reference evidence="1 2" key="1">
    <citation type="journal article" date="2015" name="Genome Announc.">
        <title>Expanding the biotechnology potential of lactobacilli through comparative genomics of 213 strains and associated genera.</title>
        <authorList>
            <person name="Sun Z."/>
            <person name="Harris H.M."/>
            <person name="McCann A."/>
            <person name="Guo C."/>
            <person name="Argimon S."/>
            <person name="Zhang W."/>
            <person name="Yang X."/>
            <person name="Jeffery I.B."/>
            <person name="Cooney J.C."/>
            <person name="Kagawa T.F."/>
            <person name="Liu W."/>
            <person name="Song Y."/>
            <person name="Salvetti E."/>
            <person name="Wrobel A."/>
            <person name="Rasinkangas P."/>
            <person name="Parkhill J."/>
            <person name="Rea M.C."/>
            <person name="O'Sullivan O."/>
            <person name="Ritari J."/>
            <person name="Douillard F.P."/>
            <person name="Paul Ross R."/>
            <person name="Yang R."/>
            <person name="Briner A.E."/>
            <person name="Felis G.E."/>
            <person name="de Vos W.M."/>
            <person name="Barrangou R."/>
            <person name="Klaenhammer T.R."/>
            <person name="Caufield P.W."/>
            <person name="Cui Y."/>
            <person name="Zhang H."/>
            <person name="O'Toole P.W."/>
        </authorList>
    </citation>
    <scope>NUCLEOTIDE SEQUENCE [LARGE SCALE GENOMIC DNA]</scope>
    <source>
        <strain evidence="1 2">DSM 14421</strain>
    </source>
</reference>
<dbReference type="EMBL" id="AZEY01000066">
    <property type="protein sequence ID" value="KRL65559.1"/>
    <property type="molecule type" value="Genomic_DNA"/>
</dbReference>
<accession>A0A0R1S991</accession>
<gene>
    <name evidence="1" type="ORF">FC85_GL000111</name>
</gene>
<evidence type="ECO:0000313" key="1">
    <source>
        <dbReference type="EMBL" id="KRL65559.1"/>
    </source>
</evidence>
<name>A0A0R1S991_9LACO</name>
<dbReference type="AlphaFoldDB" id="A0A0R1S991"/>
<dbReference type="PATRIC" id="fig|1423739.3.peg.118"/>
<dbReference type="STRING" id="1423739.FC85_GL000111"/>
<comment type="caution">
    <text evidence="1">The sequence shown here is derived from an EMBL/GenBank/DDBJ whole genome shotgun (WGS) entry which is preliminary data.</text>
</comment>
<organism evidence="1 2">
    <name type="scientific">Lentilactobacillus diolivorans DSM 14421</name>
    <dbReference type="NCBI Taxonomy" id="1423739"/>
    <lineage>
        <taxon>Bacteria</taxon>
        <taxon>Bacillati</taxon>
        <taxon>Bacillota</taxon>
        <taxon>Bacilli</taxon>
        <taxon>Lactobacillales</taxon>
        <taxon>Lactobacillaceae</taxon>
        <taxon>Lentilactobacillus</taxon>
    </lineage>
</organism>
<dbReference type="Proteomes" id="UP000052013">
    <property type="component" value="Unassembled WGS sequence"/>
</dbReference>
<sequence>MKIKKPVMNLYVYTLRKMIAAWLAKRDQMPEMQWLTGTRKFDGQLKQIKKLIGPHVQPFGKLATDMQILMKRLPSEDAGRLYNDLWLSIAIHAYSIKALELLIDAIDAYDSHDFVGAFLRVDQAKKCMQLIHSQWQTNPEAKWRHFYDNDCYANITLAAEALATLENVIRITCDGPDEIASRLEGNDPLL</sequence>
<protein>
    <submittedName>
        <fullName evidence="1">Uncharacterized protein</fullName>
    </submittedName>
</protein>
<proteinExistence type="predicted"/>
<evidence type="ECO:0000313" key="2">
    <source>
        <dbReference type="Proteomes" id="UP000052013"/>
    </source>
</evidence>